<dbReference type="Gene3D" id="3.40.250.10">
    <property type="entry name" value="Rhodanese-like domain"/>
    <property type="match status" value="1"/>
</dbReference>
<evidence type="ECO:0000313" key="3">
    <source>
        <dbReference type="Proteomes" id="UP000319671"/>
    </source>
</evidence>
<organism evidence="2 3">
    <name type="scientific">Neobacillus bataviensis</name>
    <dbReference type="NCBI Taxonomy" id="220685"/>
    <lineage>
        <taxon>Bacteria</taxon>
        <taxon>Bacillati</taxon>
        <taxon>Bacillota</taxon>
        <taxon>Bacilli</taxon>
        <taxon>Bacillales</taxon>
        <taxon>Bacillaceae</taxon>
        <taxon>Neobacillus</taxon>
    </lineage>
</organism>
<dbReference type="InterPro" id="IPR001763">
    <property type="entry name" value="Rhodanese-like_dom"/>
</dbReference>
<dbReference type="PANTHER" id="PTHR43031">
    <property type="entry name" value="FAD-DEPENDENT OXIDOREDUCTASE"/>
    <property type="match status" value="1"/>
</dbReference>
<name>A0A561DH62_9BACI</name>
<evidence type="ECO:0000259" key="1">
    <source>
        <dbReference type="PROSITE" id="PS50206"/>
    </source>
</evidence>
<dbReference type="InterPro" id="IPR036873">
    <property type="entry name" value="Rhodanese-like_dom_sf"/>
</dbReference>
<evidence type="ECO:0000313" key="2">
    <source>
        <dbReference type="EMBL" id="TWE02731.1"/>
    </source>
</evidence>
<dbReference type="GO" id="GO:0016740">
    <property type="term" value="F:transferase activity"/>
    <property type="evidence" value="ECO:0007669"/>
    <property type="project" value="UniProtKB-KW"/>
</dbReference>
<keyword evidence="2" id="KW-0808">Transferase</keyword>
<dbReference type="PROSITE" id="PS50206">
    <property type="entry name" value="RHODANESE_3"/>
    <property type="match status" value="1"/>
</dbReference>
<feature type="domain" description="Rhodanese" evidence="1">
    <location>
        <begin position="29"/>
        <end position="113"/>
    </location>
</feature>
<reference evidence="2 3" key="1">
    <citation type="submission" date="2019-06" db="EMBL/GenBank/DDBJ databases">
        <title>Sorghum-associated microbial communities from plants grown in Nebraska, USA.</title>
        <authorList>
            <person name="Schachtman D."/>
        </authorList>
    </citation>
    <scope>NUCLEOTIDE SEQUENCE [LARGE SCALE GENOMIC DNA]</scope>
    <source>
        <strain evidence="2 3">2482</strain>
    </source>
</reference>
<dbReference type="CDD" id="cd00158">
    <property type="entry name" value="RHOD"/>
    <property type="match status" value="1"/>
</dbReference>
<comment type="caution">
    <text evidence="2">The sequence shown here is derived from an EMBL/GenBank/DDBJ whole genome shotgun (WGS) entry which is preliminary data.</text>
</comment>
<proteinExistence type="predicted"/>
<dbReference type="Proteomes" id="UP000319671">
    <property type="component" value="Unassembled WGS sequence"/>
</dbReference>
<dbReference type="PANTHER" id="PTHR43031:SF17">
    <property type="entry name" value="SULFURTRANSFERASE YTWF-RELATED"/>
    <property type="match status" value="1"/>
</dbReference>
<accession>A0A561DH62</accession>
<dbReference type="Pfam" id="PF00581">
    <property type="entry name" value="Rhodanese"/>
    <property type="match status" value="1"/>
</dbReference>
<dbReference type="InterPro" id="IPR050229">
    <property type="entry name" value="GlpE_sulfurtransferase"/>
</dbReference>
<dbReference type="SUPFAM" id="SSF52821">
    <property type="entry name" value="Rhodanese/Cell cycle control phosphatase"/>
    <property type="match status" value="1"/>
</dbReference>
<dbReference type="AlphaFoldDB" id="A0A561DH62"/>
<gene>
    <name evidence="2" type="ORF">FB550_104283</name>
</gene>
<keyword evidence="3" id="KW-1185">Reference proteome</keyword>
<sequence length="115" mass="13350">MEDVFLKGMNGMEEIKVITPEELQKKLEAGEKLELVDVREDEEVVFGMIPGAKHIRMGDIPANLDYFDKDKEYIFICRSSHRSGNVCHYLQEQGYKVRNMIGGMLAWPFETEYTE</sequence>
<dbReference type="EMBL" id="VIVN01000004">
    <property type="protein sequence ID" value="TWE02731.1"/>
    <property type="molecule type" value="Genomic_DNA"/>
</dbReference>
<protein>
    <submittedName>
        <fullName evidence="2">Rhodanese-related sulfurtransferase</fullName>
    </submittedName>
</protein>
<dbReference type="SMART" id="SM00450">
    <property type="entry name" value="RHOD"/>
    <property type="match status" value="1"/>
</dbReference>